<evidence type="ECO:0000256" key="4">
    <source>
        <dbReference type="HAMAP-Rule" id="MF_00094"/>
    </source>
</evidence>
<proteinExistence type="inferred from homology"/>
<dbReference type="Gene3D" id="1.20.58.410">
    <property type="entry name" value="Release factor"/>
    <property type="match status" value="1"/>
</dbReference>
<comment type="function">
    <text evidence="4">Peptide chain release factor 2 directs the termination of translation in response to the peptide chain termination codons UGA and UAA.</text>
</comment>
<evidence type="ECO:0000256" key="2">
    <source>
        <dbReference type="ARBA" id="ARBA00022481"/>
    </source>
</evidence>
<evidence type="ECO:0000313" key="7">
    <source>
        <dbReference type="EMBL" id="MDC7227479.1"/>
    </source>
</evidence>
<feature type="modified residue" description="N5-methylglutamine" evidence="4">
    <location>
        <position position="249"/>
    </location>
</feature>
<evidence type="ECO:0000256" key="5">
    <source>
        <dbReference type="NCBIfam" id="TIGR00020"/>
    </source>
</evidence>
<dbReference type="Pfam" id="PF03462">
    <property type="entry name" value="PCRF"/>
    <property type="match status" value="1"/>
</dbReference>
<evidence type="ECO:0000256" key="1">
    <source>
        <dbReference type="ARBA" id="ARBA00010835"/>
    </source>
</evidence>
<dbReference type="InterPro" id="IPR000352">
    <property type="entry name" value="Pep_chain_release_fac_I"/>
</dbReference>
<keyword evidence="4" id="KW-0963">Cytoplasm</keyword>
<keyword evidence="3 4" id="KW-0648">Protein biosynthesis</keyword>
<dbReference type="AlphaFoldDB" id="A0AAJ1MPA7"/>
<comment type="subcellular location">
    <subcellularLocation>
        <location evidence="4">Cytoplasm</location>
    </subcellularLocation>
</comment>
<dbReference type="InterPro" id="IPR045853">
    <property type="entry name" value="Pep_chain_release_fac_I_sf"/>
</dbReference>
<dbReference type="Pfam" id="PF00472">
    <property type="entry name" value="RF-1"/>
    <property type="match status" value="1"/>
</dbReference>
<dbReference type="NCBIfam" id="TIGR00020">
    <property type="entry name" value="prfB"/>
    <property type="match status" value="1"/>
</dbReference>
<sequence length="367" mass="42490">MLQEIEPKLNELEEKILETWRRLDPDGLRDSIQKLEQKTVDADFWNDRENAEKVLGKLKILKNRLEPWEILKSDADDIRELYELGVEEDDESVESEIKESISKMEAEFERLEVLELLGGKFDSNNAFITIHSGAGGTEACDWVNMLYRMYTRWIERNNFKLQILDMLEAEGGIKSVTMQISGEYAHGYLKGESGVHRLVRISPFDSSARRHTSFASVYVSPVIEDDIEVEIRPEDIRIDTYRASGAGGQHVNKTDSAVRITHHATGVVVQCQNERSQHKNKANAMKVLKSRLFEYYQAEKEKEQEKHAQEKKDISWGNQIRSYVFHPYNMVKDHRTKCETGNIQAVMDGDIEKFIEDYLKWNRTGGK</sequence>
<protein>
    <recommendedName>
        <fullName evidence="4 5">Peptide chain release factor 2</fullName>
        <shortName evidence="4">RF-2</shortName>
    </recommendedName>
</protein>
<evidence type="ECO:0000259" key="6">
    <source>
        <dbReference type="PROSITE" id="PS00745"/>
    </source>
</evidence>
<dbReference type="InterPro" id="IPR004374">
    <property type="entry name" value="PrfB"/>
</dbReference>
<accession>A0AAJ1MPA7</accession>
<dbReference type="FunFam" id="3.30.160.20:FF:000010">
    <property type="entry name" value="Peptide chain release factor 2"/>
    <property type="match status" value="1"/>
</dbReference>
<name>A0AAJ1MPA7_9SPIO</name>
<keyword evidence="2 4" id="KW-0488">Methylation</keyword>
<comment type="similarity">
    <text evidence="1 4">Belongs to the prokaryotic/mitochondrial release factor family.</text>
</comment>
<dbReference type="InterPro" id="IPR005139">
    <property type="entry name" value="PCRF"/>
</dbReference>
<gene>
    <name evidence="4 7" type="primary">prfB</name>
    <name evidence="7" type="ORF">PQJ61_12010</name>
</gene>
<dbReference type="SMART" id="SM00937">
    <property type="entry name" value="PCRF"/>
    <property type="match status" value="1"/>
</dbReference>
<reference evidence="7 8" key="1">
    <citation type="submission" date="2022-12" db="EMBL/GenBank/DDBJ databases">
        <title>Metagenome assembled genome from gulf of manar.</title>
        <authorList>
            <person name="Kohli P."/>
            <person name="Pk S."/>
            <person name="Venkata Ramana C."/>
            <person name="Sasikala C."/>
        </authorList>
    </citation>
    <scope>NUCLEOTIDE SEQUENCE [LARGE SCALE GENOMIC DNA]</scope>
    <source>
        <strain evidence="7">JB008</strain>
    </source>
</reference>
<dbReference type="Gene3D" id="3.30.160.20">
    <property type="match status" value="1"/>
</dbReference>
<dbReference type="GO" id="GO:0016149">
    <property type="term" value="F:translation release factor activity, codon specific"/>
    <property type="evidence" value="ECO:0007669"/>
    <property type="project" value="UniProtKB-UniRule"/>
</dbReference>
<comment type="PTM">
    <text evidence="4">Methylated by PrmC. Methylation increases the termination efficiency of RF2.</text>
</comment>
<dbReference type="GO" id="GO:0005737">
    <property type="term" value="C:cytoplasm"/>
    <property type="evidence" value="ECO:0007669"/>
    <property type="project" value="UniProtKB-SubCell"/>
</dbReference>
<dbReference type="SUPFAM" id="SSF75620">
    <property type="entry name" value="Release factor"/>
    <property type="match status" value="1"/>
</dbReference>
<dbReference type="HAMAP" id="MF_00094">
    <property type="entry name" value="Rel_fac_2"/>
    <property type="match status" value="1"/>
</dbReference>
<dbReference type="PROSITE" id="PS00745">
    <property type="entry name" value="RF_PROK_I"/>
    <property type="match status" value="1"/>
</dbReference>
<evidence type="ECO:0000313" key="8">
    <source>
        <dbReference type="Proteomes" id="UP001221217"/>
    </source>
</evidence>
<feature type="domain" description="Prokaryotic-type class I peptide chain release factors" evidence="6">
    <location>
        <begin position="242"/>
        <end position="258"/>
    </location>
</feature>
<dbReference type="EMBL" id="JAQQAL010000025">
    <property type="protein sequence ID" value="MDC7227479.1"/>
    <property type="molecule type" value="Genomic_DNA"/>
</dbReference>
<dbReference type="PANTHER" id="PTHR43116">
    <property type="entry name" value="PEPTIDE CHAIN RELEASE FACTOR 2"/>
    <property type="match status" value="1"/>
</dbReference>
<organism evidence="7 8">
    <name type="scientific">Candidatus Thalassospirochaeta sargassi</name>
    <dbReference type="NCBI Taxonomy" id="3119039"/>
    <lineage>
        <taxon>Bacteria</taxon>
        <taxon>Pseudomonadati</taxon>
        <taxon>Spirochaetota</taxon>
        <taxon>Spirochaetia</taxon>
        <taxon>Spirochaetales</taxon>
        <taxon>Spirochaetaceae</taxon>
        <taxon>Candidatus Thalassospirochaeta</taxon>
    </lineage>
</organism>
<comment type="caution">
    <text evidence="7">The sequence shown here is derived from an EMBL/GenBank/DDBJ whole genome shotgun (WGS) entry which is preliminary data.</text>
</comment>
<evidence type="ECO:0000256" key="3">
    <source>
        <dbReference type="ARBA" id="ARBA00022917"/>
    </source>
</evidence>
<dbReference type="Proteomes" id="UP001221217">
    <property type="component" value="Unassembled WGS sequence"/>
</dbReference>
<dbReference type="PANTHER" id="PTHR43116:SF3">
    <property type="entry name" value="CLASS I PEPTIDE CHAIN RELEASE FACTOR"/>
    <property type="match status" value="1"/>
</dbReference>
<dbReference type="Gene3D" id="3.30.70.1660">
    <property type="match status" value="1"/>
</dbReference>